<feature type="compositionally biased region" description="Low complexity" evidence="1">
    <location>
        <begin position="299"/>
        <end position="309"/>
    </location>
</feature>
<evidence type="ECO:0008006" key="4">
    <source>
        <dbReference type="Google" id="ProtNLM"/>
    </source>
</evidence>
<protein>
    <recommendedName>
        <fullName evidence="4">ATP-dependent RNA helicase Mrh4</fullName>
    </recommendedName>
</protein>
<comment type="caution">
    <text evidence="2">The sequence shown here is derived from an EMBL/GenBank/DDBJ whole genome shotgun (WGS) entry which is preliminary data.</text>
</comment>
<feature type="compositionally biased region" description="Low complexity" evidence="1">
    <location>
        <begin position="200"/>
        <end position="210"/>
    </location>
</feature>
<keyword evidence="3" id="KW-1185">Reference proteome</keyword>
<name>A0A166VLI3_9HYPO</name>
<feature type="compositionally biased region" description="Basic and acidic residues" evidence="1">
    <location>
        <begin position="553"/>
        <end position="566"/>
    </location>
</feature>
<evidence type="ECO:0000313" key="2">
    <source>
        <dbReference type="EMBL" id="OAA33792.1"/>
    </source>
</evidence>
<dbReference type="Proteomes" id="UP000078544">
    <property type="component" value="Unassembled WGS sequence"/>
</dbReference>
<dbReference type="AlphaFoldDB" id="A0A166VLI3"/>
<evidence type="ECO:0000256" key="1">
    <source>
        <dbReference type="SAM" id="MobiDB-lite"/>
    </source>
</evidence>
<feature type="compositionally biased region" description="Basic and acidic residues" evidence="1">
    <location>
        <begin position="79"/>
        <end position="89"/>
    </location>
</feature>
<dbReference type="STRING" id="1081109.A0A166VLI3"/>
<dbReference type="EMBL" id="AZGY01000001">
    <property type="protein sequence ID" value="OAA33792.1"/>
    <property type="molecule type" value="Genomic_DNA"/>
</dbReference>
<evidence type="ECO:0000313" key="3">
    <source>
        <dbReference type="Proteomes" id="UP000078544"/>
    </source>
</evidence>
<proteinExistence type="predicted"/>
<feature type="compositionally biased region" description="Basic and acidic residues" evidence="1">
    <location>
        <begin position="19"/>
        <end position="28"/>
    </location>
</feature>
<feature type="compositionally biased region" description="Polar residues" evidence="1">
    <location>
        <begin position="131"/>
        <end position="140"/>
    </location>
</feature>
<sequence length="585" mass="63349">MPRPRRARPARQAEPATTSERRDDEEHRGRTRSRARMMRSEPVRMSIEEQDAIRSATQARDAALDRLANEDPTLTSGPDDTRSSVEVGRRTLFTPAARRDTTGLDLADEDVFGDLGDSFADGQLPEAPGSGASSTGTLNRFKTRPRSRQSSIIGRNDPPIRPSSRGGAGPGVSSSFNIGVFKRRAREPSILATSRRARSRTGSESAASRRTVSEAPDSGLEDDANVNPEAESTPSINRRLSRRSGKQRVHQAASSSSPPVTERGRRSTRQRTSEGSAELADAGPARVGRVEANGGMDIDSGSELSDLPDLPSPSPPTARVGRTVTPLHLDEINAPPASSDSEADEAVWPDIHTLAKKRRRLSVTTPLRPDGNLSEASSPPSLTHSPNLAATRRARTKQQARAPKMTTADLASLLPKRSYKRNRDQADTDSDDGGRGTDSSDGDDDAPSARRRRRQKGGSRPSSRAGNARAALKAKQSTAPPPPPPPVAAAGVRRSARAASKTFRRGENKENESNLQDDDDDDDEENDNSQFQPLPENTFDSSTPEEANVQDADELKRATRKFKEVDQWELSFEEVADPPSPPDAR</sequence>
<feature type="compositionally biased region" description="Acidic residues" evidence="1">
    <location>
        <begin position="515"/>
        <end position="527"/>
    </location>
</feature>
<dbReference type="OrthoDB" id="5423493at2759"/>
<accession>A0A166VLI3</accession>
<reference evidence="2 3" key="1">
    <citation type="journal article" date="2016" name="Genome Biol. Evol.">
        <title>Divergent and convergent evolution of fungal pathogenicity.</title>
        <authorList>
            <person name="Shang Y."/>
            <person name="Xiao G."/>
            <person name="Zheng P."/>
            <person name="Cen K."/>
            <person name="Zhan S."/>
            <person name="Wang C."/>
        </authorList>
    </citation>
    <scope>NUCLEOTIDE SEQUENCE [LARGE SCALE GENOMIC DNA]</scope>
    <source>
        <strain evidence="2 3">RCEF 2490</strain>
    </source>
</reference>
<feature type="compositionally biased region" description="Low complexity" evidence="1">
    <location>
        <begin position="488"/>
        <end position="500"/>
    </location>
</feature>
<feature type="compositionally biased region" description="Polar residues" evidence="1">
    <location>
        <begin position="374"/>
        <end position="388"/>
    </location>
</feature>
<feature type="region of interest" description="Disordered" evidence="1">
    <location>
        <begin position="1"/>
        <end position="585"/>
    </location>
</feature>
<organism evidence="2 3">
    <name type="scientific">Moelleriella libera RCEF 2490</name>
    <dbReference type="NCBI Taxonomy" id="1081109"/>
    <lineage>
        <taxon>Eukaryota</taxon>
        <taxon>Fungi</taxon>
        <taxon>Dikarya</taxon>
        <taxon>Ascomycota</taxon>
        <taxon>Pezizomycotina</taxon>
        <taxon>Sordariomycetes</taxon>
        <taxon>Hypocreomycetidae</taxon>
        <taxon>Hypocreales</taxon>
        <taxon>Clavicipitaceae</taxon>
        <taxon>Moelleriella</taxon>
    </lineage>
</organism>
<feature type="compositionally biased region" description="Basic residues" evidence="1">
    <location>
        <begin position="239"/>
        <end position="249"/>
    </location>
</feature>
<gene>
    <name evidence="2" type="ORF">AAL_01257</name>
</gene>